<organism evidence="2">
    <name type="scientific">marine sediment metagenome</name>
    <dbReference type="NCBI Taxonomy" id="412755"/>
    <lineage>
        <taxon>unclassified sequences</taxon>
        <taxon>metagenomes</taxon>
        <taxon>ecological metagenomes</taxon>
    </lineage>
</organism>
<sequence length="82" mass="8709">MSKRWPVKGIEAPGFYENKIDGIRESLAGVAVKVAAVEEKVLADRYMTDDEKAVPSPAGRSPNGTSGPGSGLWHFVQGLPPS</sequence>
<protein>
    <submittedName>
        <fullName evidence="2">Uncharacterized protein</fullName>
    </submittedName>
</protein>
<evidence type="ECO:0000256" key="1">
    <source>
        <dbReference type="SAM" id="MobiDB-lite"/>
    </source>
</evidence>
<name>X1LFX8_9ZZZZ</name>
<reference evidence="2" key="1">
    <citation type="journal article" date="2014" name="Front. Microbiol.">
        <title>High frequency of phylogenetically diverse reductive dehalogenase-homologous genes in deep subseafloor sedimentary metagenomes.</title>
        <authorList>
            <person name="Kawai M."/>
            <person name="Futagami T."/>
            <person name="Toyoda A."/>
            <person name="Takaki Y."/>
            <person name="Nishi S."/>
            <person name="Hori S."/>
            <person name="Arai W."/>
            <person name="Tsubouchi T."/>
            <person name="Morono Y."/>
            <person name="Uchiyama I."/>
            <person name="Ito T."/>
            <person name="Fujiyama A."/>
            <person name="Inagaki F."/>
            <person name="Takami H."/>
        </authorList>
    </citation>
    <scope>NUCLEOTIDE SEQUENCE</scope>
    <source>
        <strain evidence="2">Expedition CK06-06</strain>
    </source>
</reference>
<gene>
    <name evidence="2" type="ORF">S06H3_11976</name>
</gene>
<proteinExistence type="predicted"/>
<comment type="caution">
    <text evidence="2">The sequence shown here is derived from an EMBL/GenBank/DDBJ whole genome shotgun (WGS) entry which is preliminary data.</text>
</comment>
<dbReference type="AlphaFoldDB" id="X1LFX8"/>
<evidence type="ECO:0000313" key="2">
    <source>
        <dbReference type="EMBL" id="GAI04761.1"/>
    </source>
</evidence>
<accession>X1LFX8</accession>
<dbReference type="EMBL" id="BARV01005887">
    <property type="protein sequence ID" value="GAI04761.1"/>
    <property type="molecule type" value="Genomic_DNA"/>
</dbReference>
<feature type="region of interest" description="Disordered" evidence="1">
    <location>
        <begin position="49"/>
        <end position="82"/>
    </location>
</feature>